<dbReference type="UniPathway" id="UPA00917"/>
<evidence type="ECO:0000256" key="2">
    <source>
        <dbReference type="ARBA" id="ARBA00019066"/>
    </source>
</evidence>
<dbReference type="EMBL" id="LHUR01000027">
    <property type="protein sequence ID" value="KOA19279.1"/>
    <property type="molecule type" value="Genomic_DNA"/>
</dbReference>
<evidence type="ECO:0000256" key="1">
    <source>
        <dbReference type="ARBA" id="ARBA00004683"/>
    </source>
</evidence>
<sequence length="394" mass="47481">MEYNSVLRIIIDVNIINRFRRRSGSIMKSNFNMFNEFFDAQKNMFEVWQKTFNFTGQEVKDNKKGQSNYNPMNYYKDLMELNNKLFTCYTGNPYEVFNKIKQSNDIYEEFYKVWQKIKEDSVPTEASMKKAYEEWTSQCVEYMKKNYIPYIPEPMRKIFEESIAVMESYKIAINKFWEPWISSEQELNDTFFKGFLNDPSAYLDYLKLWKENYDKSFSKLINTPMMGIDREFLEKQFESFDKFVRYSVLVNEFSANIYKLTQETMEKILQDYMQMYKEGIEPKTFEEFYKYSTEKINTAFSKLFFSDEFSKLVGHILDAMTNFKIEADKLWEEYLSFMPVPKKTEMDSVYKTVYDMRKEMKNMMKEIDEVKVQINEQKNGTKIKDKSNTGSNTK</sequence>
<organism evidence="5 6">
    <name type="scientific">Clostridium homopropionicum DSM 5847</name>
    <dbReference type="NCBI Taxonomy" id="1121318"/>
    <lineage>
        <taxon>Bacteria</taxon>
        <taxon>Bacillati</taxon>
        <taxon>Bacillota</taxon>
        <taxon>Clostridia</taxon>
        <taxon>Eubacteriales</taxon>
        <taxon>Clostridiaceae</taxon>
        <taxon>Clostridium</taxon>
    </lineage>
</organism>
<reference evidence="6" key="1">
    <citation type="submission" date="2015-08" db="EMBL/GenBank/DDBJ databases">
        <title>Genome sequence of the strict anaerobe Clostridium homopropionicum LuHBu1 (DSM 5847T).</title>
        <authorList>
            <person name="Poehlein A."/>
            <person name="Beck M."/>
            <person name="Schiel-Bengelsdorf B."/>
            <person name="Bengelsdorf F.R."/>
            <person name="Daniel R."/>
            <person name="Duerre P."/>
        </authorList>
    </citation>
    <scope>NUCLEOTIDE SEQUENCE [LARGE SCALE GENOMIC DNA]</scope>
    <source>
        <strain evidence="6">DSM 5847</strain>
    </source>
</reference>
<gene>
    <name evidence="5" type="ORF">CLHOM_23850</name>
</gene>
<dbReference type="Pfam" id="PF09712">
    <property type="entry name" value="PHA_synth_III_E"/>
    <property type="match status" value="1"/>
</dbReference>
<comment type="pathway">
    <text evidence="1">Biopolymer metabolism; poly-(R)-3-hydroxybutanoate biosynthesis.</text>
</comment>
<dbReference type="STRING" id="36844.SAMN04488501_106144"/>
<dbReference type="AlphaFoldDB" id="A0A0L6Z8J6"/>
<evidence type="ECO:0000313" key="6">
    <source>
        <dbReference type="Proteomes" id="UP000037043"/>
    </source>
</evidence>
<dbReference type="GO" id="GO:0042619">
    <property type="term" value="P:poly-hydroxybutyrate biosynthetic process"/>
    <property type="evidence" value="ECO:0007669"/>
    <property type="project" value="UniProtKB-KW"/>
</dbReference>
<keyword evidence="6" id="KW-1185">Reference proteome</keyword>
<dbReference type="InterPro" id="IPR010123">
    <property type="entry name" value="PHA_synth_III_E"/>
</dbReference>
<evidence type="ECO:0000256" key="4">
    <source>
        <dbReference type="SAM" id="Coils"/>
    </source>
</evidence>
<name>A0A0L6Z8J6_9CLOT</name>
<keyword evidence="3" id="KW-0583">PHB biosynthesis</keyword>
<evidence type="ECO:0000256" key="3">
    <source>
        <dbReference type="ARBA" id="ARBA00022752"/>
    </source>
</evidence>
<dbReference type="PATRIC" id="fig|1121318.3.peg.2399"/>
<protein>
    <recommendedName>
        <fullName evidence="2">Poly(3-hydroxyalkanoate) polymerase subunit PhaE</fullName>
    </recommendedName>
</protein>
<evidence type="ECO:0000313" key="5">
    <source>
        <dbReference type="EMBL" id="KOA19279.1"/>
    </source>
</evidence>
<feature type="coiled-coil region" evidence="4">
    <location>
        <begin position="353"/>
        <end position="380"/>
    </location>
</feature>
<comment type="caution">
    <text evidence="5">The sequence shown here is derived from an EMBL/GenBank/DDBJ whole genome shotgun (WGS) entry which is preliminary data.</text>
</comment>
<accession>A0A0L6Z8J6</accession>
<proteinExistence type="predicted"/>
<dbReference type="Proteomes" id="UP000037043">
    <property type="component" value="Unassembled WGS sequence"/>
</dbReference>
<keyword evidence="4" id="KW-0175">Coiled coil</keyword>